<feature type="transmembrane region" description="Helical" evidence="11">
    <location>
        <begin position="617"/>
        <end position="636"/>
    </location>
</feature>
<keyword evidence="7 11" id="KW-1133">Transmembrane helix</keyword>
<comment type="subcellular location">
    <subcellularLocation>
        <location evidence="1">Cell inner membrane</location>
        <topology evidence="1">Multi-pass membrane protein</topology>
    </subcellularLocation>
</comment>
<dbReference type="GO" id="GO:0017004">
    <property type="term" value="P:cytochrome complex assembly"/>
    <property type="evidence" value="ECO:0007669"/>
    <property type="project" value="UniProtKB-KW"/>
</dbReference>
<keyword evidence="5 11" id="KW-0812">Transmembrane</keyword>
<feature type="region of interest" description="Disordered" evidence="10">
    <location>
        <begin position="646"/>
        <end position="670"/>
    </location>
</feature>
<keyword evidence="6" id="KW-0201">Cytochrome c-type biogenesis</keyword>
<dbReference type="Pfam" id="PF16327">
    <property type="entry name" value="CcmF_C"/>
    <property type="match status" value="1"/>
</dbReference>
<feature type="transmembrane region" description="Helical" evidence="11">
    <location>
        <begin position="207"/>
        <end position="229"/>
    </location>
</feature>
<dbReference type="OrthoDB" id="9761451at2"/>
<organism evidence="14 15">
    <name type="scientific">Bosea vaviloviae</name>
    <dbReference type="NCBI Taxonomy" id="1526658"/>
    <lineage>
        <taxon>Bacteria</taxon>
        <taxon>Pseudomonadati</taxon>
        <taxon>Pseudomonadota</taxon>
        <taxon>Alphaproteobacteria</taxon>
        <taxon>Hyphomicrobiales</taxon>
        <taxon>Boseaceae</taxon>
        <taxon>Bosea</taxon>
    </lineage>
</organism>
<feature type="transmembrane region" description="Helical" evidence="11">
    <location>
        <begin position="312"/>
        <end position="331"/>
    </location>
</feature>
<dbReference type="NCBIfam" id="TIGR00353">
    <property type="entry name" value="nrfE"/>
    <property type="match status" value="1"/>
</dbReference>
<feature type="transmembrane region" description="Helical" evidence="11">
    <location>
        <begin position="425"/>
        <end position="443"/>
    </location>
</feature>
<dbReference type="GO" id="GO:0020037">
    <property type="term" value="F:heme binding"/>
    <property type="evidence" value="ECO:0007669"/>
    <property type="project" value="InterPro"/>
</dbReference>
<gene>
    <name evidence="14" type="ORF">BHK69_12880</name>
</gene>
<evidence type="ECO:0000256" key="7">
    <source>
        <dbReference type="ARBA" id="ARBA00022989"/>
    </source>
</evidence>
<feature type="transmembrane region" description="Helical" evidence="11">
    <location>
        <begin position="175"/>
        <end position="195"/>
    </location>
</feature>
<dbReference type="AlphaFoldDB" id="A0A1D7U1K8"/>
<feature type="domain" description="Cytochrome c assembly protein" evidence="12">
    <location>
        <begin position="89"/>
        <end position="295"/>
    </location>
</feature>
<dbReference type="KEGG" id="bvv:BHK69_12880"/>
<dbReference type="InterPro" id="IPR032523">
    <property type="entry name" value="CcmF_C"/>
</dbReference>
<dbReference type="STRING" id="1526658.BHK69_12880"/>
<feature type="transmembrane region" description="Helical" evidence="11">
    <location>
        <begin position="449"/>
        <end position="473"/>
    </location>
</feature>
<keyword evidence="15" id="KW-1185">Reference proteome</keyword>
<reference evidence="14 15" key="1">
    <citation type="journal article" date="2015" name="Antonie Van Leeuwenhoek">
        <title>Bosea vaviloviae sp. nov., a new species of slow-growing rhizobia isolated from nodules of the relict species Vavilovia formosa (Stev.) Fed.</title>
        <authorList>
            <person name="Safronova V.I."/>
            <person name="Kuznetsova I.G."/>
            <person name="Sazanova A.L."/>
            <person name="Kimeklis A.K."/>
            <person name="Belimov A.A."/>
            <person name="Andronov E.E."/>
            <person name="Pinaev A.G."/>
            <person name="Chizhevskaya E.P."/>
            <person name="Pukhaev A.R."/>
            <person name="Popov K.P."/>
            <person name="Willems A."/>
            <person name="Tikhonovich I.A."/>
        </authorList>
    </citation>
    <scope>NUCLEOTIDE SEQUENCE [LARGE SCALE GENOMIC DNA]</scope>
    <source>
        <strain evidence="14 15">Vaf18</strain>
    </source>
</reference>
<comment type="similarity">
    <text evidence="2">Belongs to the CcmF/CycK/Ccl1/NrfE/CcsA family.</text>
</comment>
<evidence type="ECO:0000256" key="11">
    <source>
        <dbReference type="SAM" id="Phobius"/>
    </source>
</evidence>
<evidence type="ECO:0000313" key="15">
    <source>
        <dbReference type="Proteomes" id="UP000094969"/>
    </source>
</evidence>
<dbReference type="Proteomes" id="UP000094969">
    <property type="component" value="Chromosome"/>
</dbReference>
<dbReference type="InterPro" id="IPR003568">
    <property type="entry name" value="Cyt_c_biogenesis_CcmF"/>
</dbReference>
<dbReference type="PRINTS" id="PR01410">
    <property type="entry name" value="CCBIOGENESIS"/>
</dbReference>
<evidence type="ECO:0000256" key="2">
    <source>
        <dbReference type="ARBA" id="ARBA00009186"/>
    </source>
</evidence>
<name>A0A1D7U1K8_9HYPH</name>
<evidence type="ECO:0000256" key="6">
    <source>
        <dbReference type="ARBA" id="ARBA00022748"/>
    </source>
</evidence>
<feature type="transmembrane region" description="Helical" evidence="11">
    <location>
        <begin position="6"/>
        <end position="29"/>
    </location>
</feature>
<dbReference type="GO" id="GO:0015232">
    <property type="term" value="F:heme transmembrane transporter activity"/>
    <property type="evidence" value="ECO:0007669"/>
    <property type="project" value="InterPro"/>
</dbReference>
<evidence type="ECO:0000256" key="10">
    <source>
        <dbReference type="SAM" id="MobiDB-lite"/>
    </source>
</evidence>
<sequence length="670" mass="71172">MIVEIGHFALALALGVAVVQALVPLWGVARHDRALASVGTAAAITCFLLVALAFAALVASYVRSDFSVENVASNSHSAQPLIYKLTSAWGNHEGSMLLWVLILTLFGALVALSRRSLPARLRAGTLAAQGAVTVAFLAFTLLTSNPFRRLDPAPGEGQDLNPILQDLGLAIHPPLLYVGYVGFSITYAFAVAALIDGRIDAVWARAVRPWTLLAWVFLTLGIAMGSYWAYYELGWGGWWFWDPVENASLMPWLAGTALIHSTVVMEKRDALKVWTILLAILTFSLSLLGTFIVRSGVLTSVHSFASDPARGLFILAILIVFVGGSLALFAWRAPLLRQGGLFAPVSREGALVVNNVFIATSCATVFIGTLYPLVLEMLTGDKISVGPPFFNATFVPLLVPLLLVLPLGQSLAWKRGNLLGAAQRTAAAFGLGILVAVGVLAYMRGGPVLAPLGIGLGVFLVTGAIFDLGERIVARASGLRAVLSRAKGLPRSAWGTAFAHAGVGLSVIGIAAAAWSTEAIGILKPGESLTSGRYTVVLESITPRPGPNFREDVVRFRILSGDRPLKPVEAMKRVYTARAMPTSEAGIRTDGLSQAYVNVGEIESDGGIAVRLYDKPLILLIWIGAIVMAFGGALSLTDRRFRLAAPQRAKPADKKPARAKPVPAAPQPAE</sequence>
<keyword evidence="8 11" id="KW-0472">Membrane</keyword>
<evidence type="ECO:0000256" key="4">
    <source>
        <dbReference type="ARBA" id="ARBA00022519"/>
    </source>
</evidence>
<dbReference type="InterPro" id="IPR002541">
    <property type="entry name" value="Cyt_c_assembly"/>
</dbReference>
<feature type="transmembrane region" description="Helical" evidence="11">
    <location>
        <begin position="394"/>
        <end position="413"/>
    </location>
</feature>
<dbReference type="InterPro" id="IPR003567">
    <property type="entry name" value="Cyt_c_biogenesis"/>
</dbReference>
<evidence type="ECO:0000259" key="13">
    <source>
        <dbReference type="Pfam" id="PF16327"/>
    </source>
</evidence>
<evidence type="ECO:0000256" key="9">
    <source>
        <dbReference type="ARBA" id="ARBA00037230"/>
    </source>
</evidence>
<evidence type="ECO:0000256" key="1">
    <source>
        <dbReference type="ARBA" id="ARBA00004429"/>
    </source>
</evidence>
<evidence type="ECO:0000256" key="3">
    <source>
        <dbReference type="ARBA" id="ARBA00022475"/>
    </source>
</evidence>
<feature type="transmembrane region" description="Helical" evidence="11">
    <location>
        <begin position="41"/>
        <end position="62"/>
    </location>
</feature>
<dbReference type="NCBIfam" id="NF007691">
    <property type="entry name" value="PRK10369.1"/>
    <property type="match status" value="1"/>
</dbReference>
<keyword evidence="4" id="KW-0997">Cell inner membrane</keyword>
<evidence type="ECO:0000256" key="8">
    <source>
        <dbReference type="ARBA" id="ARBA00023136"/>
    </source>
</evidence>
<dbReference type="GO" id="GO:0005886">
    <property type="term" value="C:plasma membrane"/>
    <property type="evidence" value="ECO:0007669"/>
    <property type="project" value="UniProtKB-SubCell"/>
</dbReference>
<feature type="transmembrane region" description="Helical" evidence="11">
    <location>
        <begin position="352"/>
        <end position="374"/>
    </location>
</feature>
<dbReference type="PANTHER" id="PTHR43653:SF1">
    <property type="entry name" value="CYTOCHROME C-TYPE BIOGENESIS PROTEIN CCMF"/>
    <property type="match status" value="1"/>
</dbReference>
<dbReference type="EMBL" id="CP017147">
    <property type="protein sequence ID" value="AOO81240.1"/>
    <property type="molecule type" value="Genomic_DNA"/>
</dbReference>
<protein>
    <submittedName>
        <fullName evidence="14">C-type cytochrome biogenesis protein CcmF</fullName>
    </submittedName>
</protein>
<feature type="transmembrane region" description="Helical" evidence="11">
    <location>
        <begin position="96"/>
        <end position="112"/>
    </location>
</feature>
<comment type="function">
    <text evidence="9">Required for the biogenesis of c-type cytochromes. Possible subunit of a heme lyase.</text>
</comment>
<evidence type="ECO:0000256" key="5">
    <source>
        <dbReference type="ARBA" id="ARBA00022692"/>
    </source>
</evidence>
<dbReference type="RefSeq" id="WP_069690454.1">
    <property type="nucleotide sequence ID" value="NZ_CP017147.1"/>
</dbReference>
<accession>A0A1D7U1K8</accession>
<evidence type="ECO:0000259" key="12">
    <source>
        <dbReference type="Pfam" id="PF01578"/>
    </source>
</evidence>
<feature type="domain" description="Cytochrome c-type biogenesis protein CcmF C-terminal" evidence="13">
    <location>
        <begin position="315"/>
        <end position="639"/>
    </location>
</feature>
<evidence type="ECO:0000313" key="14">
    <source>
        <dbReference type="EMBL" id="AOO81240.1"/>
    </source>
</evidence>
<dbReference type="PRINTS" id="PR01411">
    <property type="entry name" value="CCMFBIOGNSIS"/>
</dbReference>
<dbReference type="Pfam" id="PF01578">
    <property type="entry name" value="Cytochrom_C_asm"/>
    <property type="match status" value="1"/>
</dbReference>
<feature type="transmembrane region" description="Helical" evidence="11">
    <location>
        <begin position="249"/>
        <end position="266"/>
    </location>
</feature>
<feature type="transmembrane region" description="Helical" evidence="11">
    <location>
        <begin position="124"/>
        <end position="142"/>
    </location>
</feature>
<keyword evidence="3" id="KW-1003">Cell membrane</keyword>
<dbReference type="PANTHER" id="PTHR43653">
    <property type="entry name" value="CYTOCHROME C ASSEMBLY PROTEIN-RELATED"/>
    <property type="match status" value="1"/>
</dbReference>
<proteinExistence type="inferred from homology"/>
<feature type="transmembrane region" description="Helical" evidence="11">
    <location>
        <begin position="494"/>
        <end position="515"/>
    </location>
</feature>
<feature type="transmembrane region" description="Helical" evidence="11">
    <location>
        <begin position="273"/>
        <end position="292"/>
    </location>
</feature>